<dbReference type="Gene3D" id="3.40.50.300">
    <property type="entry name" value="P-loop containing nucleotide triphosphate hydrolases"/>
    <property type="match status" value="1"/>
</dbReference>
<evidence type="ECO:0000313" key="4">
    <source>
        <dbReference type="Proteomes" id="UP000287171"/>
    </source>
</evidence>
<organism evidence="3 4">
    <name type="scientific">Dictyobacter alpinus</name>
    <dbReference type="NCBI Taxonomy" id="2014873"/>
    <lineage>
        <taxon>Bacteria</taxon>
        <taxon>Bacillati</taxon>
        <taxon>Chloroflexota</taxon>
        <taxon>Ktedonobacteria</taxon>
        <taxon>Ktedonobacterales</taxon>
        <taxon>Dictyobacteraceae</taxon>
        <taxon>Dictyobacter</taxon>
    </lineage>
</organism>
<name>A0A402BIK1_9CHLR</name>
<proteinExistence type="inferred from homology"/>
<gene>
    <name evidence="3" type="ORF">KDA_67080</name>
</gene>
<dbReference type="InterPro" id="IPR027417">
    <property type="entry name" value="P-loop_NTPase"/>
</dbReference>
<dbReference type="EMBL" id="BIFT01000002">
    <property type="protein sequence ID" value="GCE31224.1"/>
    <property type="molecule type" value="Genomic_DNA"/>
</dbReference>
<dbReference type="SUPFAM" id="SSF52540">
    <property type="entry name" value="P-loop containing nucleoside triphosphate hydrolases"/>
    <property type="match status" value="1"/>
</dbReference>
<comment type="caution">
    <text evidence="3">The sequence shown here is derived from an EMBL/GenBank/DDBJ whole genome shotgun (WGS) entry which is preliminary data.</text>
</comment>
<dbReference type="PANTHER" id="PTHR43335:SF2">
    <property type="entry name" value="ABC TRANSPORTER, ATP-BINDING PROTEIN"/>
    <property type="match status" value="1"/>
</dbReference>
<evidence type="ECO:0000313" key="3">
    <source>
        <dbReference type="EMBL" id="GCE31224.1"/>
    </source>
</evidence>
<keyword evidence="2" id="KW-0813">Transport</keyword>
<dbReference type="Proteomes" id="UP000287171">
    <property type="component" value="Unassembled WGS sequence"/>
</dbReference>
<dbReference type="AlphaFoldDB" id="A0A402BIK1"/>
<evidence type="ECO:0000256" key="2">
    <source>
        <dbReference type="ARBA" id="ARBA00022448"/>
    </source>
</evidence>
<sequence length="139" mass="15543">MDEPTAGLDPEERIRFRNLLSEFSGKRTVLLSTYIVEDVAQTSQNLAIIRSGLVLFQGTIAQMLQETRGNVWMITTDGSSLQIETLVLLIFVCYEQDWTRFASFRQRCLAFPGSSQTGIAIAAKNDLCLLDSAWNTFGV</sequence>
<protein>
    <recommendedName>
        <fullName evidence="5">ATPase AAA-type core domain-containing protein</fullName>
    </recommendedName>
</protein>
<evidence type="ECO:0000256" key="1">
    <source>
        <dbReference type="ARBA" id="ARBA00005417"/>
    </source>
</evidence>
<comment type="similarity">
    <text evidence="1">Belongs to the ABC transporter superfamily.</text>
</comment>
<evidence type="ECO:0008006" key="5">
    <source>
        <dbReference type="Google" id="ProtNLM"/>
    </source>
</evidence>
<accession>A0A402BIK1</accession>
<keyword evidence="4" id="KW-1185">Reference proteome</keyword>
<dbReference type="PANTHER" id="PTHR43335">
    <property type="entry name" value="ABC TRANSPORTER, ATP-BINDING PROTEIN"/>
    <property type="match status" value="1"/>
</dbReference>
<reference evidence="4" key="1">
    <citation type="submission" date="2018-12" db="EMBL/GenBank/DDBJ databases">
        <title>Tengunoibacter tsumagoiensis gen. nov., sp. nov., Dictyobacter kobayashii sp. nov., D. alpinus sp. nov., and D. joshuensis sp. nov. and description of Dictyobacteraceae fam. nov. within the order Ktedonobacterales isolated from Tengu-no-mugimeshi.</title>
        <authorList>
            <person name="Wang C.M."/>
            <person name="Zheng Y."/>
            <person name="Sakai Y."/>
            <person name="Toyoda A."/>
            <person name="Minakuchi Y."/>
            <person name="Abe K."/>
            <person name="Yokota A."/>
            <person name="Yabe S."/>
        </authorList>
    </citation>
    <scope>NUCLEOTIDE SEQUENCE [LARGE SCALE GENOMIC DNA]</scope>
    <source>
        <strain evidence="4">Uno16</strain>
    </source>
</reference>